<keyword evidence="2" id="KW-0732">Signal</keyword>
<dbReference type="EMBL" id="JACBAF010002310">
    <property type="protein sequence ID" value="KAF7156562.1"/>
    <property type="molecule type" value="Genomic_DNA"/>
</dbReference>
<dbReference type="PANTHER" id="PTHR39474:SF1">
    <property type="entry name" value="FUNGAL SPECIFIC TRANSCRIPTION FACTOR"/>
    <property type="match status" value="1"/>
</dbReference>
<dbReference type="Proteomes" id="UP000662466">
    <property type="component" value="Unassembled WGS sequence"/>
</dbReference>
<evidence type="ECO:0000313" key="5">
    <source>
        <dbReference type="Proteomes" id="UP000630445"/>
    </source>
</evidence>
<dbReference type="PANTHER" id="PTHR39474">
    <property type="entry name" value="UNNAMED PRODUCT"/>
    <property type="match status" value="1"/>
</dbReference>
<evidence type="ECO:0008006" key="7">
    <source>
        <dbReference type="Google" id="ProtNLM"/>
    </source>
</evidence>
<organism evidence="4 6">
    <name type="scientific">Aspergillus hiratsukae</name>
    <dbReference type="NCBI Taxonomy" id="1194566"/>
    <lineage>
        <taxon>Eukaryota</taxon>
        <taxon>Fungi</taxon>
        <taxon>Dikarya</taxon>
        <taxon>Ascomycota</taxon>
        <taxon>Pezizomycotina</taxon>
        <taxon>Eurotiomycetes</taxon>
        <taxon>Eurotiomycetidae</taxon>
        <taxon>Eurotiales</taxon>
        <taxon>Aspergillaceae</taxon>
        <taxon>Aspergillus</taxon>
        <taxon>Aspergillus subgen. Fumigati</taxon>
    </lineage>
</organism>
<keyword evidence="5" id="KW-1185">Reference proteome</keyword>
<comment type="caution">
    <text evidence="4">The sequence shown here is derived from an EMBL/GenBank/DDBJ whole genome shotgun (WGS) entry which is preliminary data.</text>
</comment>
<dbReference type="OrthoDB" id="4590138at2759"/>
<dbReference type="EMBL" id="JACBAD010002117">
    <property type="protein sequence ID" value="KAF7115230.1"/>
    <property type="molecule type" value="Genomic_DNA"/>
</dbReference>
<reference evidence="4" key="1">
    <citation type="submission" date="2020-06" db="EMBL/GenBank/DDBJ databases">
        <title>Draft genome sequences of strains closely related to Aspergillus parafelis and Aspergillus hiratsukae.</title>
        <authorList>
            <person name="Dos Santos R.A.C."/>
            <person name="Rivero-Menendez O."/>
            <person name="Steenwyk J.L."/>
            <person name="Mead M.E."/>
            <person name="Goldman G.H."/>
            <person name="Alastruey-Izquierdo A."/>
            <person name="Rokas A."/>
        </authorList>
    </citation>
    <scope>NUCLEOTIDE SEQUENCE</scope>
    <source>
        <strain evidence="3">CNM-CM5793</strain>
        <strain evidence="4">CNM-CM6106</strain>
    </source>
</reference>
<evidence type="ECO:0000313" key="6">
    <source>
        <dbReference type="Proteomes" id="UP000662466"/>
    </source>
</evidence>
<evidence type="ECO:0000313" key="4">
    <source>
        <dbReference type="EMBL" id="KAF7156562.1"/>
    </source>
</evidence>
<evidence type="ECO:0000313" key="3">
    <source>
        <dbReference type="EMBL" id="KAF7115230.1"/>
    </source>
</evidence>
<gene>
    <name evidence="3" type="ORF">CNMCM5793_001657</name>
    <name evidence="4" type="ORF">CNMCM6106_000594</name>
</gene>
<dbReference type="AlphaFoldDB" id="A0A8H6PLM9"/>
<evidence type="ECO:0000256" key="1">
    <source>
        <dbReference type="SAM" id="MobiDB-lite"/>
    </source>
</evidence>
<evidence type="ECO:0000256" key="2">
    <source>
        <dbReference type="SAM" id="SignalP"/>
    </source>
</evidence>
<protein>
    <recommendedName>
        <fullName evidence="7">Fungal specific transcription factor</fullName>
    </recommendedName>
</protein>
<feature type="compositionally biased region" description="Polar residues" evidence="1">
    <location>
        <begin position="61"/>
        <end position="89"/>
    </location>
</feature>
<feature type="region of interest" description="Disordered" evidence="1">
    <location>
        <begin position="61"/>
        <end position="109"/>
    </location>
</feature>
<dbReference type="Proteomes" id="UP000630445">
    <property type="component" value="Unassembled WGS sequence"/>
</dbReference>
<feature type="signal peptide" evidence="2">
    <location>
        <begin position="1"/>
        <end position="28"/>
    </location>
</feature>
<sequence>MYTSLKAISRATLLHLSLNPLLSIGVRASTATATTTSPNLRSHSAFYPICPSYNLYHPTQSSSIHNRTQEHTFSTSATMSTDPTSNESQSQHHRPQEEAQEQEQEEQNKPILALPEAPSAESGATQIDMSSGGSTVKLDALGPLVVNQDGTLSRIANWEQMTEIERRNTLRVLGKRNKLRLDTLKGARAESEKETDEGK</sequence>
<feature type="chain" id="PRO_5035101878" description="Fungal specific transcription factor" evidence="2">
    <location>
        <begin position="29"/>
        <end position="199"/>
    </location>
</feature>
<accession>A0A8H6PLM9</accession>
<name>A0A8H6PLM9_9EURO</name>
<proteinExistence type="predicted"/>